<dbReference type="InterPro" id="IPR021760">
    <property type="entry name" value="RepC_C"/>
</dbReference>
<sequence>MQTGSVTTPFGRRSVSLALIKGQMESTKIKPGKSVDKWKIYRDVCDARSLLGLRDRALSVLNALLSFYPETFLVEGTALVVFPSNAQLATRANGIAGTTLRENLAHLITAGMIHRKDSPNGKRYARKDRAGTVEEAFGFSLAPLLARSEELARLAQQVAAERMQLKIVKEKLTLCRRDIRKILTAAMEEGASGDWGKFEAHYVGIVSRIVKARTPAALDDVLDELSMLREELLNTLETQLFSKNPGANDDECRQHIQNSNTESIHESEPRSEKEQGAKSSQATRPMSEPIKAFPLGLVLRACPDLASYAPGGTITSWRDLMAVAVTVRSMLGVSPSAYQDACDVMGPEMAAAAMACILERGGHINSAGGYLRDLTRRAEKGEFSLGPMLMALIRANGDGERKTG</sequence>
<name>A0A7W8UD79_9HYPH</name>
<feature type="domain" description="Plasmid replication protein C N-terminal" evidence="2">
    <location>
        <begin position="13"/>
        <end position="186"/>
    </location>
</feature>
<feature type="region of interest" description="Disordered" evidence="1">
    <location>
        <begin position="259"/>
        <end position="285"/>
    </location>
</feature>
<dbReference type="RefSeq" id="WP_018329039.1">
    <property type="nucleotide sequence ID" value="NZ_JACHBK010000006.1"/>
</dbReference>
<evidence type="ECO:0000259" key="3">
    <source>
        <dbReference type="Pfam" id="PF11800"/>
    </source>
</evidence>
<dbReference type="Pfam" id="PF03428">
    <property type="entry name" value="RP-C"/>
    <property type="match status" value="1"/>
</dbReference>
<protein>
    <submittedName>
        <fullName evidence="4">Replication initiation protein RepC</fullName>
    </submittedName>
</protein>
<reference evidence="4 5" key="1">
    <citation type="submission" date="2020-08" db="EMBL/GenBank/DDBJ databases">
        <title>Genomic Encyclopedia of Type Strains, Phase IV (KMG-V): Genome sequencing to study the core and pangenomes of soil and plant-associated prokaryotes.</title>
        <authorList>
            <person name="Whitman W."/>
        </authorList>
    </citation>
    <scope>NUCLEOTIDE SEQUENCE [LARGE SCALE GENOMIC DNA]</scope>
    <source>
        <strain evidence="4 5">SEMIA 4084</strain>
    </source>
</reference>
<gene>
    <name evidence="4" type="ORF">GGD55_003044</name>
</gene>
<evidence type="ECO:0000313" key="4">
    <source>
        <dbReference type="EMBL" id="MBB5536337.1"/>
    </source>
</evidence>
<dbReference type="Proteomes" id="UP000585507">
    <property type="component" value="Unassembled WGS sequence"/>
</dbReference>
<proteinExistence type="predicted"/>
<dbReference type="InterPro" id="IPR005090">
    <property type="entry name" value="RepC_N"/>
</dbReference>
<dbReference type="NCBIfam" id="NF010396">
    <property type="entry name" value="PRK13824.1"/>
    <property type="match status" value="1"/>
</dbReference>
<comment type="caution">
    <text evidence="4">The sequence shown here is derived from an EMBL/GenBank/DDBJ whole genome shotgun (WGS) entry which is preliminary data.</text>
</comment>
<keyword evidence="5" id="KW-1185">Reference proteome</keyword>
<dbReference type="InterPro" id="IPR047611">
    <property type="entry name" value="RepABC_RepC"/>
</dbReference>
<evidence type="ECO:0000259" key="2">
    <source>
        <dbReference type="Pfam" id="PF03428"/>
    </source>
</evidence>
<dbReference type="AlphaFoldDB" id="A0A7W8UD79"/>
<dbReference type="NCBIfam" id="NF040974">
    <property type="entry name" value="RepABC_RepC"/>
    <property type="match status" value="1"/>
</dbReference>
<dbReference type="EMBL" id="JACHBK010000006">
    <property type="protein sequence ID" value="MBB5536337.1"/>
    <property type="molecule type" value="Genomic_DNA"/>
</dbReference>
<accession>A0A7W8UD79</accession>
<dbReference type="Pfam" id="PF11800">
    <property type="entry name" value="RP-C_C"/>
    <property type="match status" value="1"/>
</dbReference>
<feature type="compositionally biased region" description="Basic and acidic residues" evidence="1">
    <location>
        <begin position="263"/>
        <end position="276"/>
    </location>
</feature>
<feature type="domain" description="Plasmid replication protein C C-terminal" evidence="3">
    <location>
        <begin position="294"/>
        <end position="394"/>
    </location>
</feature>
<evidence type="ECO:0000256" key="1">
    <source>
        <dbReference type="SAM" id="MobiDB-lite"/>
    </source>
</evidence>
<organism evidence="4 5">
    <name type="scientific">Rhizobium giardinii</name>
    <dbReference type="NCBI Taxonomy" id="56731"/>
    <lineage>
        <taxon>Bacteria</taxon>
        <taxon>Pseudomonadati</taxon>
        <taxon>Pseudomonadota</taxon>
        <taxon>Alphaproteobacteria</taxon>
        <taxon>Hyphomicrobiales</taxon>
        <taxon>Rhizobiaceae</taxon>
        <taxon>Rhizobium/Agrobacterium group</taxon>
        <taxon>Rhizobium</taxon>
    </lineage>
</organism>
<evidence type="ECO:0000313" key="5">
    <source>
        <dbReference type="Proteomes" id="UP000585507"/>
    </source>
</evidence>